<dbReference type="EMBL" id="CP049934">
    <property type="protein sequence ID" value="QIM15318.1"/>
    <property type="molecule type" value="Genomic_DNA"/>
</dbReference>
<gene>
    <name evidence="3" type="ORF">G7067_01035</name>
</gene>
<dbReference type="InterPro" id="IPR002347">
    <property type="entry name" value="SDR_fam"/>
</dbReference>
<comment type="similarity">
    <text evidence="1">Belongs to the short-chain dehydrogenases/reductases (SDR) family.</text>
</comment>
<dbReference type="SUPFAM" id="SSF51735">
    <property type="entry name" value="NAD(P)-binding Rossmann-fold domains"/>
    <property type="match status" value="1"/>
</dbReference>
<dbReference type="InterPro" id="IPR020904">
    <property type="entry name" value="Sc_DH/Rdtase_CS"/>
</dbReference>
<dbReference type="Gene3D" id="3.40.50.720">
    <property type="entry name" value="NAD(P)-binding Rossmann-like Domain"/>
    <property type="match status" value="1"/>
</dbReference>
<name>A0A6G8FG29_9MICO</name>
<dbReference type="KEGG" id="lins:G7067_01035"/>
<evidence type="ECO:0000313" key="4">
    <source>
        <dbReference type="Proteomes" id="UP000501387"/>
    </source>
</evidence>
<dbReference type="Pfam" id="PF13561">
    <property type="entry name" value="adh_short_C2"/>
    <property type="match status" value="1"/>
</dbReference>
<dbReference type="GO" id="GO:0016491">
    <property type="term" value="F:oxidoreductase activity"/>
    <property type="evidence" value="ECO:0007669"/>
    <property type="project" value="UniProtKB-KW"/>
</dbReference>
<accession>A0A6G8FG29</accession>
<evidence type="ECO:0000313" key="3">
    <source>
        <dbReference type="EMBL" id="QIM15318.1"/>
    </source>
</evidence>
<dbReference type="PANTHER" id="PTHR43477:SF1">
    <property type="entry name" value="DIHYDROANTICAPSIN 7-DEHYDROGENASE"/>
    <property type="match status" value="1"/>
</dbReference>
<keyword evidence="2" id="KW-0560">Oxidoreductase</keyword>
<protein>
    <submittedName>
        <fullName evidence="3">SDR family oxidoreductase</fullName>
    </submittedName>
</protein>
<sequence length="283" mass="30028">MNRLNGKTCLVFGGGSVGGEINNGLAAAITYAREGARVVIVDHQEEAVTEGIKRVQAECELAGIEPMAVGLVGDVTSDTSVRTVVERTIAESGRIDVLHNNVGIALMGGPIEQTLEEWDLTLNVNLTSMFLTCKYVLPHMLAQGSGSIINIGSVGGMRYIGYNYPSYSATKGAVTQFTQNIALEYASRGIRANTVAPGYINTPMIYRQINSLYDSVDDMIAARDALSPTGRMGNSFDVANAALFLASDESRYVNGVCIPVDGGLVQSSAPPVQGHTQGARLYS</sequence>
<dbReference type="InterPro" id="IPR051122">
    <property type="entry name" value="SDR_DHRS6-like"/>
</dbReference>
<evidence type="ECO:0000256" key="2">
    <source>
        <dbReference type="ARBA" id="ARBA00023002"/>
    </source>
</evidence>
<proteinExistence type="inferred from homology"/>
<dbReference type="CDD" id="cd05233">
    <property type="entry name" value="SDR_c"/>
    <property type="match status" value="1"/>
</dbReference>
<dbReference type="Proteomes" id="UP000501387">
    <property type="component" value="Chromosome"/>
</dbReference>
<dbReference type="AlphaFoldDB" id="A0A6G8FG29"/>
<dbReference type="PRINTS" id="PR00081">
    <property type="entry name" value="GDHRDH"/>
</dbReference>
<evidence type="ECO:0000256" key="1">
    <source>
        <dbReference type="ARBA" id="ARBA00006484"/>
    </source>
</evidence>
<keyword evidence="4" id="KW-1185">Reference proteome</keyword>
<dbReference type="InterPro" id="IPR036291">
    <property type="entry name" value="NAD(P)-bd_dom_sf"/>
</dbReference>
<dbReference type="FunFam" id="3.40.50.720:FF:000084">
    <property type="entry name" value="Short-chain dehydrogenase reductase"/>
    <property type="match status" value="1"/>
</dbReference>
<dbReference type="PANTHER" id="PTHR43477">
    <property type="entry name" value="DIHYDROANTICAPSIN 7-DEHYDROGENASE"/>
    <property type="match status" value="1"/>
</dbReference>
<dbReference type="PROSITE" id="PS00061">
    <property type="entry name" value="ADH_SHORT"/>
    <property type="match status" value="1"/>
</dbReference>
<dbReference type="PRINTS" id="PR00080">
    <property type="entry name" value="SDRFAMILY"/>
</dbReference>
<organism evidence="3 4">
    <name type="scientific">Leucobacter insecticola</name>
    <dbReference type="NCBI Taxonomy" id="2714934"/>
    <lineage>
        <taxon>Bacteria</taxon>
        <taxon>Bacillati</taxon>
        <taxon>Actinomycetota</taxon>
        <taxon>Actinomycetes</taxon>
        <taxon>Micrococcales</taxon>
        <taxon>Microbacteriaceae</taxon>
        <taxon>Leucobacter</taxon>
    </lineage>
</organism>
<reference evidence="3 4" key="1">
    <citation type="submission" date="2020-03" db="EMBL/GenBank/DDBJ databases">
        <title>Leucobacter sp. nov., isolated from beetles.</title>
        <authorList>
            <person name="Hyun D.-W."/>
            <person name="Bae J.-W."/>
        </authorList>
    </citation>
    <scope>NUCLEOTIDE SEQUENCE [LARGE SCALE GENOMIC DNA]</scope>
    <source>
        <strain evidence="3 4">HDW9B</strain>
    </source>
</reference>